<comment type="similarity">
    <text evidence="2 9">Belongs to the mannose-6-phosphate isomerase type 2 family.</text>
</comment>
<evidence type="ECO:0000256" key="4">
    <source>
        <dbReference type="ARBA" id="ARBA00022679"/>
    </source>
</evidence>
<evidence type="ECO:0000256" key="5">
    <source>
        <dbReference type="ARBA" id="ARBA00022695"/>
    </source>
</evidence>
<dbReference type="InterPro" id="IPR014710">
    <property type="entry name" value="RmlC-like_jellyroll"/>
</dbReference>
<dbReference type="InterPro" id="IPR011051">
    <property type="entry name" value="RmlC_Cupin_sf"/>
</dbReference>
<keyword evidence="4 13" id="KW-0808">Transferase</keyword>
<dbReference type="PANTHER" id="PTHR46390">
    <property type="entry name" value="MANNOSE-1-PHOSPHATE GUANYLYLTRANSFERASE"/>
    <property type="match status" value="1"/>
</dbReference>
<keyword evidence="6" id="KW-0547">Nucleotide-binding</keyword>
<dbReference type="Proteomes" id="UP001059934">
    <property type="component" value="Chromosome"/>
</dbReference>
<evidence type="ECO:0000256" key="6">
    <source>
        <dbReference type="ARBA" id="ARBA00022741"/>
    </source>
</evidence>
<dbReference type="Gene3D" id="3.90.550.10">
    <property type="entry name" value="Spore Coat Polysaccharide Biosynthesis Protein SpsA, Chain A"/>
    <property type="match status" value="1"/>
</dbReference>
<keyword evidence="13" id="KW-0413">Isomerase</keyword>
<dbReference type="InterPro" id="IPR029044">
    <property type="entry name" value="Nucleotide-diphossugar_trans"/>
</dbReference>
<sequence length="469" mass="52101">MLQPVIIAGGSGTRLWPLSRQLYPKQFLPLVGDKTMFQVTLERLQGLDSAPPIIVCNEDHRFIAAEQLRLAGAEHNGIILEPCGRNTAPAICLAALLAKDIDPDATLLVLPADHHMDNPQAFLTAVKCAEESAAKGALITFGIQPSYAATGYGYIRSAEPLIGNQPQKIGEFIEKPNLEQAENLIASGDYLWNSGIFMFRGNGFLNELETLRPDIVTACRQSWQSSAEDMEFVRPDSNLFSACPAESIDYAVMEKTTNAMVMPMDPQWNDLGSWSSLLDLLPKNNQGNVEIGDSIGIESSNNYVHAENKLVATLGINDLVIVDTKDALLVAHKDHVEKVKQLVDILKAEQRSEYIHHREVYRPWGKYDSMDQGLRFQVKRITVKPKAKLSVQMHHHRAEHWVVVSGTAKVSIDNVERLICENESVYIPIGAVHSLENPGKIPIELIEIQSGTYLGEDDIVRFEDLYGRT</sequence>
<evidence type="ECO:0000256" key="8">
    <source>
        <dbReference type="ARBA" id="ARBA00047343"/>
    </source>
</evidence>
<keyword evidence="14" id="KW-1185">Reference proteome</keyword>
<organism evidence="13 14">
    <name type="scientific">SAR92 clade bacterium H455</name>
    <dbReference type="NCBI Taxonomy" id="2974818"/>
    <lineage>
        <taxon>Bacteria</taxon>
        <taxon>Pseudomonadati</taxon>
        <taxon>Pseudomonadota</taxon>
        <taxon>Gammaproteobacteria</taxon>
        <taxon>Cellvibrionales</taxon>
        <taxon>Porticoccaceae</taxon>
        <taxon>SAR92 clade</taxon>
    </lineage>
</organism>
<dbReference type="InterPro" id="IPR001538">
    <property type="entry name" value="Man6P_isomerase-2_C"/>
</dbReference>
<dbReference type="SUPFAM" id="SSF53448">
    <property type="entry name" value="Nucleotide-diphospho-sugar transferases"/>
    <property type="match status" value="1"/>
</dbReference>
<keyword evidence="5 13" id="KW-0548">Nucleotidyltransferase</keyword>
<comment type="catalytic activity">
    <reaction evidence="8">
        <text>alpha-D-mannose 1-phosphate + GTP + H(+) = GDP-alpha-D-mannose + diphosphate</text>
        <dbReference type="Rhea" id="RHEA:15229"/>
        <dbReference type="ChEBI" id="CHEBI:15378"/>
        <dbReference type="ChEBI" id="CHEBI:33019"/>
        <dbReference type="ChEBI" id="CHEBI:37565"/>
        <dbReference type="ChEBI" id="CHEBI:57527"/>
        <dbReference type="ChEBI" id="CHEBI:58409"/>
        <dbReference type="EC" id="2.7.7.13"/>
    </reaction>
</comment>
<protein>
    <recommendedName>
        <fullName evidence="3">mannose-1-phosphate guanylyltransferase</fullName>
        <ecNumber evidence="3">2.7.7.13</ecNumber>
    </recommendedName>
</protein>
<evidence type="ECO:0000259" key="12">
    <source>
        <dbReference type="Pfam" id="PF22640"/>
    </source>
</evidence>
<gene>
    <name evidence="13" type="ORF">NYF23_10305</name>
</gene>
<dbReference type="NCBIfam" id="TIGR01479">
    <property type="entry name" value="GMP_PMI"/>
    <property type="match status" value="1"/>
</dbReference>
<dbReference type="Pfam" id="PF01050">
    <property type="entry name" value="MannoseP_isomer"/>
    <property type="match status" value="1"/>
</dbReference>
<dbReference type="Pfam" id="PF22640">
    <property type="entry name" value="ManC_GMP_beta-helix"/>
    <property type="match status" value="1"/>
</dbReference>
<dbReference type="GO" id="GO:0004475">
    <property type="term" value="F:mannose-1-phosphate guanylyltransferase (GTP) activity"/>
    <property type="evidence" value="ECO:0007669"/>
    <property type="project" value="UniProtKB-EC"/>
</dbReference>
<reference evidence="13" key="1">
    <citation type="submission" date="2022-08" db="EMBL/GenBank/DDBJ databases">
        <title>Catabolic pathway analysis in culturable SAR92 clade bacteria reveals their overlooked roles in DMSP degradation in coastal seas.</title>
        <authorList>
            <person name="He X."/>
            <person name="Zhang X."/>
            <person name="Zhang Y."/>
        </authorList>
    </citation>
    <scope>NUCLEOTIDE SEQUENCE</scope>
    <source>
        <strain evidence="13">H455</strain>
    </source>
</reference>
<keyword evidence="7" id="KW-0342">GTP-binding</keyword>
<dbReference type="SUPFAM" id="SSF51182">
    <property type="entry name" value="RmlC-like cupins"/>
    <property type="match status" value="1"/>
</dbReference>
<dbReference type="InterPro" id="IPR054566">
    <property type="entry name" value="ManC/GMP-like_b-helix"/>
</dbReference>
<evidence type="ECO:0000259" key="11">
    <source>
        <dbReference type="Pfam" id="PF01050"/>
    </source>
</evidence>
<dbReference type="InterPro" id="IPR006375">
    <property type="entry name" value="Man1P_GuaTrfase/Man6P_Isoase"/>
</dbReference>
<dbReference type="Pfam" id="PF00483">
    <property type="entry name" value="NTP_transferase"/>
    <property type="match status" value="1"/>
</dbReference>
<accession>A0ABY5TKN4</accession>
<evidence type="ECO:0000256" key="9">
    <source>
        <dbReference type="RuleBase" id="RU004190"/>
    </source>
</evidence>
<comment type="pathway">
    <text evidence="1">Nucleotide-sugar biosynthesis; GDP-alpha-D-mannose biosynthesis; GDP-alpha-D-mannose from alpha-D-mannose 1-phosphate (GTP route): step 1/1.</text>
</comment>
<evidence type="ECO:0000313" key="14">
    <source>
        <dbReference type="Proteomes" id="UP001059934"/>
    </source>
</evidence>
<dbReference type="CDD" id="cd02509">
    <property type="entry name" value="GDP-M1P_Guanylyltransferase"/>
    <property type="match status" value="1"/>
</dbReference>
<evidence type="ECO:0000256" key="3">
    <source>
        <dbReference type="ARBA" id="ARBA00012387"/>
    </source>
</evidence>
<dbReference type="InterPro" id="IPR049577">
    <property type="entry name" value="GMPP_N"/>
</dbReference>
<proteinExistence type="inferred from homology"/>
<evidence type="ECO:0000256" key="1">
    <source>
        <dbReference type="ARBA" id="ARBA00004823"/>
    </source>
</evidence>
<feature type="domain" description="MannoseP isomerase/GMP-like beta-helix" evidence="12">
    <location>
        <begin position="292"/>
        <end position="345"/>
    </location>
</feature>
<evidence type="ECO:0000256" key="2">
    <source>
        <dbReference type="ARBA" id="ARBA00006115"/>
    </source>
</evidence>
<feature type="domain" description="Mannose-6-phosphate isomerase type II C-terminal" evidence="11">
    <location>
        <begin position="350"/>
        <end position="464"/>
    </location>
</feature>
<dbReference type="InterPro" id="IPR005835">
    <property type="entry name" value="NTP_transferase_dom"/>
</dbReference>
<dbReference type="InterPro" id="IPR051161">
    <property type="entry name" value="Mannose-6P_isomerase_type2"/>
</dbReference>
<dbReference type="GO" id="GO:0004476">
    <property type="term" value="F:mannose-6-phosphate isomerase activity"/>
    <property type="evidence" value="ECO:0007669"/>
    <property type="project" value="UniProtKB-EC"/>
</dbReference>
<dbReference type="PANTHER" id="PTHR46390:SF1">
    <property type="entry name" value="MANNOSE-1-PHOSPHATE GUANYLYLTRANSFERASE"/>
    <property type="match status" value="1"/>
</dbReference>
<dbReference type="CDD" id="cd02213">
    <property type="entry name" value="cupin_PMI_typeII_C"/>
    <property type="match status" value="1"/>
</dbReference>
<name>A0ABY5TKN4_9GAMM</name>
<feature type="domain" description="Nucleotidyl transferase" evidence="10">
    <location>
        <begin position="4"/>
        <end position="283"/>
    </location>
</feature>
<evidence type="ECO:0000259" key="10">
    <source>
        <dbReference type="Pfam" id="PF00483"/>
    </source>
</evidence>
<dbReference type="EC" id="2.7.7.13" evidence="3"/>
<dbReference type="EMBL" id="CP103416">
    <property type="protein sequence ID" value="UVW34402.1"/>
    <property type="molecule type" value="Genomic_DNA"/>
</dbReference>
<evidence type="ECO:0000313" key="13">
    <source>
        <dbReference type="EMBL" id="UVW34402.1"/>
    </source>
</evidence>
<evidence type="ECO:0000256" key="7">
    <source>
        <dbReference type="ARBA" id="ARBA00023134"/>
    </source>
</evidence>
<dbReference type="Gene3D" id="2.60.120.10">
    <property type="entry name" value="Jelly Rolls"/>
    <property type="match status" value="1"/>
</dbReference>